<dbReference type="AlphaFoldDB" id="A0A4Y9FAM3"/>
<accession>A0A4Y9FAM3</accession>
<comment type="caution">
    <text evidence="1">The sequence shown here is derived from an EMBL/GenBank/DDBJ whole genome shotgun (WGS) entry which is preliminary data.</text>
</comment>
<protein>
    <recommendedName>
        <fullName evidence="3">DUF2313 domain-containing protein</fullName>
    </recommendedName>
</protein>
<organism evidence="1 2">
    <name type="scientific">Thermus tengchongensis</name>
    <dbReference type="NCBI Taxonomy" id="1214928"/>
    <lineage>
        <taxon>Bacteria</taxon>
        <taxon>Thermotogati</taxon>
        <taxon>Deinococcota</taxon>
        <taxon>Deinococci</taxon>
        <taxon>Thermales</taxon>
        <taxon>Thermaceae</taxon>
        <taxon>Thermus</taxon>
    </lineage>
</organism>
<evidence type="ECO:0000313" key="2">
    <source>
        <dbReference type="Proteomes" id="UP000297668"/>
    </source>
</evidence>
<dbReference type="Proteomes" id="UP000297668">
    <property type="component" value="Unassembled WGS sequence"/>
</dbReference>
<dbReference type="RefSeq" id="WP_135260258.1">
    <property type="nucleotide sequence ID" value="NZ_SJZF01000011.1"/>
</dbReference>
<dbReference type="EMBL" id="SJZF01000011">
    <property type="protein sequence ID" value="TFU26141.1"/>
    <property type="molecule type" value="Genomic_DNA"/>
</dbReference>
<gene>
    <name evidence="1" type="ORF">E0687_07040</name>
</gene>
<reference evidence="1 2" key="1">
    <citation type="submission" date="2019-03" db="EMBL/GenBank/DDBJ databases">
        <title>Thermus tengchongensis species for the arsenic transformation mechanism.</title>
        <authorList>
            <person name="Yuan G.C."/>
        </authorList>
    </citation>
    <scope>NUCLEOTIDE SEQUENCE [LARGE SCALE GENOMIC DNA]</scope>
    <source>
        <strain evidence="1 2">15W</strain>
    </source>
</reference>
<name>A0A4Y9FAM3_9DEIN</name>
<evidence type="ECO:0000313" key="1">
    <source>
        <dbReference type="EMBL" id="TFU26141.1"/>
    </source>
</evidence>
<proteinExistence type="predicted"/>
<sequence>MNPMQEAAYRHLLSLLPPGRYPREGGAADGMVRMLGGLEGRLLEELFRLVAEAFPQSASEEGLGEHARARAIRRLPPDEPLESWRARVIGAVDWWRWAGTRPGMERELARLSFRAQVIEGPFENFFDGTWHFGDYEGVFTGPAWAEFLLRIWPQGPFQARERAYLRAVVGELKPAHAVLRGVELRAEDARRIRLRHEARTQLDDYGAFGHFVFGEVQRVSL</sequence>
<evidence type="ECO:0008006" key="3">
    <source>
        <dbReference type="Google" id="ProtNLM"/>
    </source>
</evidence>
<feature type="non-terminal residue" evidence="1">
    <location>
        <position position="221"/>
    </location>
</feature>